<feature type="compositionally biased region" description="Polar residues" evidence="1">
    <location>
        <begin position="251"/>
        <end position="263"/>
    </location>
</feature>
<dbReference type="InParanoid" id="A0A6P5IVB6"/>
<protein>
    <submittedName>
        <fullName evidence="3">Proline-rich protein 18</fullName>
    </submittedName>
</protein>
<proteinExistence type="predicted"/>
<dbReference type="GeneID" id="110196951"/>
<feature type="region of interest" description="Disordered" evidence="1">
    <location>
        <begin position="203"/>
        <end position="264"/>
    </location>
</feature>
<dbReference type="Proteomes" id="UP000515140">
    <property type="component" value="Unplaced"/>
</dbReference>
<reference evidence="3" key="1">
    <citation type="submission" date="2025-08" db="UniProtKB">
        <authorList>
            <consortium name="RefSeq"/>
        </authorList>
    </citation>
    <scope>IDENTIFICATION</scope>
    <source>
        <tissue evidence="3">Spleen</tissue>
    </source>
</reference>
<dbReference type="FunCoup" id="A0A6P5IVB6">
    <property type="interactions" value="1"/>
</dbReference>
<keyword evidence="2" id="KW-1185">Reference proteome</keyword>
<evidence type="ECO:0000313" key="2">
    <source>
        <dbReference type="Proteomes" id="UP000515140"/>
    </source>
</evidence>
<dbReference type="AlphaFoldDB" id="A0A6P5IVB6"/>
<sequence>MPFPPIQPQQQHQQQQQQQQQQQVPGVPTPPTVSATAPRELPKKPATQRKTAVHAPPVPGSMAPTAGGEKKKRPSEKPEMLLSSSWPSATLKRQLARRTPGPAASRTQPQPPLRPTQQPLAPATATTSPPTRPLLPATCAVPGLAHSCESLAAGGSSVPGPGTGTSSGEEEAVRFSLSLTPEAILVIQRRNLEKQLLARQRRPFPSPAADTKRLLSSCPRSKAGAVGTTSGQRKGIAISGAGSSPVGGFGSTSRRPTQSQPQLLSGAVQPLTTTSRGGHLGSGDLRTLLKISLLNEHHKYDDVEYEEEAEAVDEGLVRKCTEWLRGVENAAATRDRAEKLETLPHLGTL</sequence>
<evidence type="ECO:0000313" key="3">
    <source>
        <dbReference type="RefSeq" id="XP_020826102.1"/>
    </source>
</evidence>
<feature type="compositionally biased region" description="Low complexity" evidence="1">
    <location>
        <begin position="8"/>
        <end position="38"/>
    </location>
</feature>
<dbReference type="CTD" id="285800"/>
<gene>
    <name evidence="3" type="primary">PRR18</name>
</gene>
<name>A0A6P5IVB6_PHACI</name>
<feature type="compositionally biased region" description="Low complexity" evidence="1">
    <location>
        <begin position="115"/>
        <end position="138"/>
    </location>
</feature>
<dbReference type="Pfam" id="PF15671">
    <property type="entry name" value="PRR18"/>
    <property type="match status" value="1"/>
</dbReference>
<evidence type="ECO:0000256" key="1">
    <source>
        <dbReference type="SAM" id="MobiDB-lite"/>
    </source>
</evidence>
<dbReference type="RefSeq" id="XP_020826102.1">
    <property type="nucleotide sequence ID" value="XM_020970443.1"/>
</dbReference>
<organism evidence="2 3">
    <name type="scientific">Phascolarctos cinereus</name>
    <name type="common">Koala</name>
    <dbReference type="NCBI Taxonomy" id="38626"/>
    <lineage>
        <taxon>Eukaryota</taxon>
        <taxon>Metazoa</taxon>
        <taxon>Chordata</taxon>
        <taxon>Craniata</taxon>
        <taxon>Vertebrata</taxon>
        <taxon>Euteleostomi</taxon>
        <taxon>Mammalia</taxon>
        <taxon>Metatheria</taxon>
        <taxon>Diprotodontia</taxon>
        <taxon>Phascolarctidae</taxon>
        <taxon>Phascolarctos</taxon>
    </lineage>
</organism>
<dbReference type="KEGG" id="pcw:110196951"/>
<feature type="region of interest" description="Disordered" evidence="1">
    <location>
        <begin position="1"/>
        <end position="138"/>
    </location>
</feature>
<dbReference type="InterPro" id="IPR031369">
    <property type="entry name" value="PRR18"/>
</dbReference>
<accession>A0A6P5IVB6</accession>